<evidence type="ECO:0000313" key="2">
    <source>
        <dbReference type="EMBL" id="KAG5184320.1"/>
    </source>
</evidence>
<comment type="caution">
    <text evidence="2">The sequence shown here is derived from an EMBL/GenBank/DDBJ whole genome shotgun (WGS) entry which is preliminary data.</text>
</comment>
<dbReference type="InterPro" id="IPR044163">
    <property type="entry name" value="SARED1-like"/>
</dbReference>
<dbReference type="OrthoDB" id="419598at2759"/>
<dbReference type="InterPro" id="IPR036291">
    <property type="entry name" value="NAD(P)-bd_dom_sf"/>
</dbReference>
<dbReference type="GO" id="GO:0016491">
    <property type="term" value="F:oxidoreductase activity"/>
    <property type="evidence" value="ECO:0007669"/>
    <property type="project" value="InterPro"/>
</dbReference>
<dbReference type="PANTHER" id="PTHR14194:SF86">
    <property type="entry name" value="OS05G0110300 PROTEIN"/>
    <property type="match status" value="1"/>
</dbReference>
<accession>A0A835YZL1</accession>
<dbReference type="CDD" id="cd05243">
    <property type="entry name" value="SDR_a5"/>
    <property type="match status" value="1"/>
</dbReference>
<evidence type="ECO:0000259" key="1">
    <source>
        <dbReference type="Pfam" id="PF13460"/>
    </source>
</evidence>
<organism evidence="2 3">
    <name type="scientific">Tribonema minus</name>
    <dbReference type="NCBI Taxonomy" id="303371"/>
    <lineage>
        <taxon>Eukaryota</taxon>
        <taxon>Sar</taxon>
        <taxon>Stramenopiles</taxon>
        <taxon>Ochrophyta</taxon>
        <taxon>PX clade</taxon>
        <taxon>Xanthophyceae</taxon>
        <taxon>Tribonematales</taxon>
        <taxon>Tribonemataceae</taxon>
        <taxon>Tribonema</taxon>
    </lineage>
</organism>
<protein>
    <recommendedName>
        <fullName evidence="1">NAD(P)-binding domain-containing protein</fullName>
    </recommendedName>
</protein>
<dbReference type="SUPFAM" id="SSF51735">
    <property type="entry name" value="NAD(P)-binding Rossmann-fold domains"/>
    <property type="match status" value="1"/>
</dbReference>
<sequence length="284" mass="30285">MASKVVVTGAGGKTGSLVFKKLLERPGYEPVGLVRTEKSAKKLRKFLGADLAPSAQIALGNVNDAAALDGVMAGADAVVLCSSATPKIRLLSLLLVLLNPLRKLLRLAPARPSFTFGGGGIPEKVDWLGAKEQVDSAKRACVKKFVFVSSMGGTQPDNFLNTIGRKKDGTGGDILLWKRKAEEYLIESGVPYTILHPGGLLDQPGGKRELLLGKDDAFLATQDTRSVPREDVAEVCVQALSLDEATNRSLDLVSRKEGEGAVTTDFAELFRSVEGTCNYTAMPR</sequence>
<proteinExistence type="predicted"/>
<name>A0A835YZL1_9STRA</name>
<reference evidence="2" key="1">
    <citation type="submission" date="2021-02" db="EMBL/GenBank/DDBJ databases">
        <title>First Annotated Genome of the Yellow-green Alga Tribonema minus.</title>
        <authorList>
            <person name="Mahan K.M."/>
        </authorList>
    </citation>
    <scope>NUCLEOTIDE SEQUENCE</scope>
    <source>
        <strain evidence="2">UTEX B ZZ1240</strain>
    </source>
</reference>
<dbReference type="Pfam" id="PF13460">
    <property type="entry name" value="NAD_binding_10"/>
    <property type="match status" value="1"/>
</dbReference>
<dbReference type="InterPro" id="IPR016040">
    <property type="entry name" value="NAD(P)-bd_dom"/>
</dbReference>
<evidence type="ECO:0000313" key="3">
    <source>
        <dbReference type="Proteomes" id="UP000664859"/>
    </source>
</evidence>
<keyword evidence="3" id="KW-1185">Reference proteome</keyword>
<dbReference type="EMBL" id="JAFCMP010000168">
    <property type="protein sequence ID" value="KAG5184320.1"/>
    <property type="molecule type" value="Genomic_DNA"/>
</dbReference>
<dbReference type="PANTHER" id="PTHR14194">
    <property type="entry name" value="NITROGEN METABOLIC REGULATION PROTEIN NMR-RELATED"/>
    <property type="match status" value="1"/>
</dbReference>
<feature type="domain" description="NAD(P)-binding" evidence="1">
    <location>
        <begin position="9"/>
        <end position="241"/>
    </location>
</feature>
<dbReference type="Gene3D" id="3.40.50.720">
    <property type="entry name" value="NAD(P)-binding Rossmann-like Domain"/>
    <property type="match status" value="1"/>
</dbReference>
<dbReference type="Proteomes" id="UP000664859">
    <property type="component" value="Unassembled WGS sequence"/>
</dbReference>
<dbReference type="AlphaFoldDB" id="A0A835YZL1"/>
<gene>
    <name evidence="2" type="ORF">JKP88DRAFT_198712</name>
</gene>